<dbReference type="InterPro" id="IPR036770">
    <property type="entry name" value="Ankyrin_rpt-contain_sf"/>
</dbReference>
<keyword evidence="2" id="KW-0040">ANK repeat</keyword>
<sequence>MESARKSKRQKRDRKVKLDKTADQLCQLSREEDSTLAEFEACNESQSLDECVSENAENDNYHYGYYEDYEDTFNYGDGFEPETVEVLKDKIFGFILAISKAGEFSHDAQHYLVTILSVCSIDQRRELMKVKESIYNPLTLACKLRNLDLVKFFVEHCQADVNGEGCRGRPLLCAVTNGDEDIVHYLLECNANINIQYAPNYNLLMLALKLFPEEKFGTFGYEAIRDFKQHEEDKKDKQKLFNQMIHKTEIVKMLVDKGGIEKCTKAQIFYILISMFEEELFIPNSSQKILIDKIPDFGNIRNADGMTILGYEMIHKSFTMLTEFLKPYLENVNNINTANVLRFYFVSENSDNIENNVDAVLKSFVIDKETNEACPCQIKNSRKEKPIYVHILMYLASDGSFSCYLKLLEMPEIPFEAKLNSLEMLGTYCHDHMQSLYAIRCWNSAKKIRQLRCLRMTRNRTYHTRIHTYQKNTSIFEIGDTDGDAVPVAPNGNPLSKYFGDTVDKAIHIVNHCYDNLVRQDKVPDFTVNSPKITFISLLENHMKEAEEDFMVDTDMLLMLRNASFFQCLMGFGNFGTFKAFKCLADELYKRERTQAYVAMVTYSFPYFVKHLPNEDSLSIFDKKLYLSKIIARLIKVVVNKSSQLTFDLLMAIWKCCFLECCVTPRNQRKFLEFASLLVMMKIMSRRNKTALESGRFSEFMKIVLKADLRNLYGQTLLHYTVPTLSKDTVDTCMSYERSPLICHFSGSVEMIKLLLAFGADPNAYDDMGKTSLHYCFTLMYDHFDDTENEDESIGVNSPEDVVKTLLHGGAHPDSVDYSDSTPIEKSEISEYPLCKVSNRTLQCLASNVIVNNKIELRDHLPQHLVHFVEMHKKKGKATAMRFPEHFFGFSSVYWA</sequence>
<dbReference type="Proteomes" id="UP000596742">
    <property type="component" value="Unassembled WGS sequence"/>
</dbReference>
<protein>
    <recommendedName>
        <fullName evidence="4">Ankyrin repeat domain-containing protein 54</fullName>
    </recommendedName>
</protein>
<evidence type="ECO:0000256" key="1">
    <source>
        <dbReference type="ARBA" id="ARBA00022737"/>
    </source>
</evidence>
<dbReference type="Pfam" id="PF00023">
    <property type="entry name" value="Ank"/>
    <property type="match status" value="1"/>
</dbReference>
<organism evidence="5 6">
    <name type="scientific">Mytilus galloprovincialis</name>
    <name type="common">Mediterranean mussel</name>
    <dbReference type="NCBI Taxonomy" id="29158"/>
    <lineage>
        <taxon>Eukaryota</taxon>
        <taxon>Metazoa</taxon>
        <taxon>Spiralia</taxon>
        <taxon>Lophotrochozoa</taxon>
        <taxon>Mollusca</taxon>
        <taxon>Bivalvia</taxon>
        <taxon>Autobranchia</taxon>
        <taxon>Pteriomorphia</taxon>
        <taxon>Mytilida</taxon>
        <taxon>Mytiloidea</taxon>
        <taxon>Mytilidae</taxon>
        <taxon>Mytilinae</taxon>
        <taxon>Mytilus</taxon>
    </lineage>
</organism>
<evidence type="ECO:0000256" key="4">
    <source>
        <dbReference type="ARBA" id="ARBA00039237"/>
    </source>
</evidence>
<dbReference type="OrthoDB" id="3246549at2759"/>
<dbReference type="Pfam" id="PF12796">
    <property type="entry name" value="Ank_2"/>
    <property type="match status" value="1"/>
</dbReference>
<name>A0A8B6D6N5_MYTGA</name>
<keyword evidence="1" id="KW-0677">Repeat</keyword>
<evidence type="ECO:0000313" key="5">
    <source>
        <dbReference type="EMBL" id="VDI15436.1"/>
    </source>
</evidence>
<dbReference type="AlphaFoldDB" id="A0A8B6D6N5"/>
<dbReference type="SUPFAM" id="SSF48403">
    <property type="entry name" value="Ankyrin repeat"/>
    <property type="match status" value="1"/>
</dbReference>
<reference evidence="5" key="1">
    <citation type="submission" date="2018-11" db="EMBL/GenBank/DDBJ databases">
        <authorList>
            <person name="Alioto T."/>
            <person name="Alioto T."/>
        </authorList>
    </citation>
    <scope>NUCLEOTIDE SEQUENCE</scope>
</reference>
<comment type="function">
    <text evidence="3">Plays an important role in regulating intracellular signaling events associated with erythroid terminal differentiation.</text>
</comment>
<dbReference type="SMART" id="SM00248">
    <property type="entry name" value="ANK"/>
    <property type="match status" value="5"/>
</dbReference>
<dbReference type="Gene3D" id="1.25.40.20">
    <property type="entry name" value="Ankyrin repeat-containing domain"/>
    <property type="match status" value="2"/>
</dbReference>
<keyword evidence="6" id="KW-1185">Reference proteome</keyword>
<proteinExistence type="predicted"/>
<dbReference type="PANTHER" id="PTHR24197:SF44">
    <property type="entry name" value="ANKYRIN REPEAT DOMAIN-CONTAINING PROTEIN 54"/>
    <property type="match status" value="1"/>
</dbReference>
<dbReference type="EMBL" id="UYJE01002981">
    <property type="protein sequence ID" value="VDI15436.1"/>
    <property type="molecule type" value="Genomic_DNA"/>
</dbReference>
<dbReference type="PANTHER" id="PTHR24197">
    <property type="entry name" value="ANKYRIN REPEAT DOMAIN-CONTAINING PROTEIN 61"/>
    <property type="match status" value="1"/>
</dbReference>
<accession>A0A8B6D6N5</accession>
<gene>
    <name evidence="5" type="ORF">MGAL_10B071356</name>
</gene>
<evidence type="ECO:0000256" key="3">
    <source>
        <dbReference type="ARBA" id="ARBA00037385"/>
    </source>
</evidence>
<evidence type="ECO:0000256" key="2">
    <source>
        <dbReference type="ARBA" id="ARBA00023043"/>
    </source>
</evidence>
<evidence type="ECO:0000313" key="6">
    <source>
        <dbReference type="Proteomes" id="UP000596742"/>
    </source>
</evidence>
<comment type="caution">
    <text evidence="5">The sequence shown here is derived from an EMBL/GenBank/DDBJ whole genome shotgun (WGS) entry which is preliminary data.</text>
</comment>
<dbReference type="InterPro" id="IPR002110">
    <property type="entry name" value="Ankyrin_rpt"/>
</dbReference>